<dbReference type="InterPro" id="IPR039424">
    <property type="entry name" value="SBP_5"/>
</dbReference>
<evidence type="ECO:0000256" key="1">
    <source>
        <dbReference type="ARBA" id="ARBA00005695"/>
    </source>
</evidence>
<proteinExistence type="inferred from homology"/>
<protein>
    <submittedName>
        <fullName evidence="5">ABC-type transport system substrate-binding protein</fullName>
    </submittedName>
</protein>
<dbReference type="RefSeq" id="WP_184749212.1">
    <property type="nucleotide sequence ID" value="NZ_BAAAJR010000008.1"/>
</dbReference>
<feature type="domain" description="Solute-binding protein family 5" evidence="4">
    <location>
        <begin position="79"/>
        <end position="401"/>
    </location>
</feature>
<name>A0A7X0FMX7_9MICO</name>
<dbReference type="Gene3D" id="3.10.105.10">
    <property type="entry name" value="Dipeptide-binding Protein, Domain 3"/>
    <property type="match status" value="1"/>
</dbReference>
<dbReference type="SUPFAM" id="SSF53850">
    <property type="entry name" value="Periplasmic binding protein-like II"/>
    <property type="match status" value="1"/>
</dbReference>
<comment type="similarity">
    <text evidence="1">Belongs to the bacterial solute-binding protein 5 family.</text>
</comment>
<dbReference type="PANTHER" id="PTHR30290">
    <property type="entry name" value="PERIPLASMIC BINDING COMPONENT OF ABC TRANSPORTER"/>
    <property type="match status" value="1"/>
</dbReference>
<keyword evidence="3" id="KW-0732">Signal</keyword>
<dbReference type="GO" id="GO:1904680">
    <property type="term" value="F:peptide transmembrane transporter activity"/>
    <property type="evidence" value="ECO:0007669"/>
    <property type="project" value="TreeGrafter"/>
</dbReference>
<gene>
    <name evidence="5" type="ORF">HD594_000249</name>
</gene>
<evidence type="ECO:0000256" key="3">
    <source>
        <dbReference type="ARBA" id="ARBA00022729"/>
    </source>
</evidence>
<dbReference type="InterPro" id="IPR030678">
    <property type="entry name" value="Peptide/Ni-bd"/>
</dbReference>
<dbReference type="InterPro" id="IPR000914">
    <property type="entry name" value="SBP_5_dom"/>
</dbReference>
<keyword evidence="2" id="KW-0813">Transport</keyword>
<organism evidence="5 6">
    <name type="scientific">Microbacterium thalassium</name>
    <dbReference type="NCBI Taxonomy" id="362649"/>
    <lineage>
        <taxon>Bacteria</taxon>
        <taxon>Bacillati</taxon>
        <taxon>Actinomycetota</taxon>
        <taxon>Actinomycetes</taxon>
        <taxon>Micrococcales</taxon>
        <taxon>Microbacteriaceae</taxon>
        <taxon>Microbacterium</taxon>
    </lineage>
</organism>
<dbReference type="GO" id="GO:0042597">
    <property type="term" value="C:periplasmic space"/>
    <property type="evidence" value="ECO:0007669"/>
    <property type="project" value="UniProtKB-ARBA"/>
</dbReference>
<evidence type="ECO:0000313" key="6">
    <source>
        <dbReference type="Proteomes" id="UP000537775"/>
    </source>
</evidence>
<dbReference type="PANTHER" id="PTHR30290:SF9">
    <property type="entry name" value="OLIGOPEPTIDE-BINDING PROTEIN APPA"/>
    <property type="match status" value="1"/>
</dbReference>
<dbReference type="Pfam" id="PF00496">
    <property type="entry name" value="SBP_bac_5"/>
    <property type="match status" value="1"/>
</dbReference>
<keyword evidence="6" id="KW-1185">Reference proteome</keyword>
<sequence>MKFTALRATIPLGIAALVLTGCTQSGDPTPTDSGSEASGTLRLNFGAFPETWAPGYEFEGGPMRIVYENLITRDDAGDLAPGLAESWELSEDSTSLTLNLQQGVTFHDGEPFNAEAVAVNIDTVKNTPGPFGAQLAVIESVETPDESTVVLNFTGPTPSMPTTLSTRVLPIASPAAIEDGSIATDPIGTAPWAYDADGSTAGTVMSFTQFEDYWGDEPGFANVELYAIPDDEAAAAAVINGEIDVTDTEEEVLPRYDGTVVETFQYPAIRNNVMFFDRGPGGLFADVEVRQAICYSLDVQQMVDVNGGEAATQHFLEGSQGYNPDITGYPTDVDEATSLWESAGSPTIDGEMIAAPFTTTQSTIYMDQASQLPGFGIAVTTVPPPEWFQGWNSGTYPIGLGSNDELTPFEWYKAWFAADAGGNPSGVESDELKAAADAAIAAGDSEEADALWADVTKIIADEALTCAHARGFEVIAYNADTVANVSAPSYPFEANNLNLREITPAG</sequence>
<dbReference type="Gene3D" id="3.40.190.10">
    <property type="entry name" value="Periplasmic binding protein-like II"/>
    <property type="match status" value="1"/>
</dbReference>
<reference evidence="5 6" key="1">
    <citation type="submission" date="2020-08" db="EMBL/GenBank/DDBJ databases">
        <title>Sequencing the genomes of 1000 actinobacteria strains.</title>
        <authorList>
            <person name="Klenk H.-P."/>
        </authorList>
    </citation>
    <scope>NUCLEOTIDE SEQUENCE [LARGE SCALE GENOMIC DNA]</scope>
    <source>
        <strain evidence="5 6">DSM 12511</strain>
    </source>
</reference>
<dbReference type="EMBL" id="JACHML010000001">
    <property type="protein sequence ID" value="MBB6389936.1"/>
    <property type="molecule type" value="Genomic_DNA"/>
</dbReference>
<evidence type="ECO:0000256" key="2">
    <source>
        <dbReference type="ARBA" id="ARBA00022448"/>
    </source>
</evidence>
<dbReference type="Proteomes" id="UP000537775">
    <property type="component" value="Unassembled WGS sequence"/>
</dbReference>
<comment type="caution">
    <text evidence="5">The sequence shown here is derived from an EMBL/GenBank/DDBJ whole genome shotgun (WGS) entry which is preliminary data.</text>
</comment>
<dbReference type="PROSITE" id="PS51257">
    <property type="entry name" value="PROKAR_LIPOPROTEIN"/>
    <property type="match status" value="1"/>
</dbReference>
<evidence type="ECO:0000259" key="4">
    <source>
        <dbReference type="Pfam" id="PF00496"/>
    </source>
</evidence>
<dbReference type="AlphaFoldDB" id="A0A7X0FMX7"/>
<dbReference type="GO" id="GO:0043190">
    <property type="term" value="C:ATP-binding cassette (ABC) transporter complex"/>
    <property type="evidence" value="ECO:0007669"/>
    <property type="project" value="InterPro"/>
</dbReference>
<accession>A0A7X0FMX7</accession>
<dbReference type="PIRSF" id="PIRSF002741">
    <property type="entry name" value="MppA"/>
    <property type="match status" value="1"/>
</dbReference>
<evidence type="ECO:0000313" key="5">
    <source>
        <dbReference type="EMBL" id="MBB6389936.1"/>
    </source>
</evidence>
<dbReference type="GO" id="GO:0015833">
    <property type="term" value="P:peptide transport"/>
    <property type="evidence" value="ECO:0007669"/>
    <property type="project" value="TreeGrafter"/>
</dbReference>